<dbReference type="GO" id="GO:0016491">
    <property type="term" value="F:oxidoreductase activity"/>
    <property type="evidence" value="ECO:0007669"/>
    <property type="project" value="UniProtKB-KW"/>
</dbReference>
<evidence type="ECO:0000256" key="12">
    <source>
        <dbReference type="ARBA" id="ARBA00049248"/>
    </source>
</evidence>
<gene>
    <name evidence="13" type="ORF">EDD36DRAFT_206349</name>
</gene>
<evidence type="ECO:0000256" key="6">
    <source>
        <dbReference type="ARBA" id="ARBA00022630"/>
    </source>
</evidence>
<reference evidence="13" key="1">
    <citation type="journal article" date="2022" name="bioRxiv">
        <title>Deciphering the potential niche of two novel black yeast fungi from a biological soil crust based on their genomes, phenotypes, and melanin regulation.</title>
        <authorList>
            <consortium name="DOE Joint Genome Institute"/>
            <person name="Carr E.C."/>
            <person name="Barton Q."/>
            <person name="Grambo S."/>
            <person name="Sullivan M."/>
            <person name="Renfro C.M."/>
            <person name="Kuo A."/>
            <person name="Pangilinan J."/>
            <person name="Lipzen A."/>
            <person name="Keymanesh K."/>
            <person name="Savage E."/>
            <person name="Barry K."/>
            <person name="Grigoriev I.V."/>
            <person name="Riekhof W.R."/>
            <person name="Harris S.S."/>
        </authorList>
    </citation>
    <scope>NUCLEOTIDE SEQUENCE</scope>
    <source>
        <strain evidence="13">JF 03-4F</strain>
    </source>
</reference>
<dbReference type="Proteomes" id="UP001203852">
    <property type="component" value="Unassembled WGS sequence"/>
</dbReference>
<dbReference type="SUPFAM" id="SSF51905">
    <property type="entry name" value="FAD/NAD(P)-binding domain"/>
    <property type="match status" value="1"/>
</dbReference>
<keyword evidence="8" id="KW-0521">NADP</keyword>
<evidence type="ECO:0000256" key="11">
    <source>
        <dbReference type="ARBA" id="ARBA00047598"/>
    </source>
</evidence>
<dbReference type="PANTHER" id="PTHR38688">
    <property type="entry name" value="PYR_REDOX_2 DOMAIN-CONTAINING PROTEIN"/>
    <property type="match status" value="1"/>
</dbReference>
<name>A0AAN6IE42_9EURO</name>
<evidence type="ECO:0000256" key="7">
    <source>
        <dbReference type="ARBA" id="ARBA00022827"/>
    </source>
</evidence>
<accession>A0AAN6IE42</accession>
<comment type="catalytic activity">
    <reaction evidence="11">
        <text>L-ornithine + NADPH + O2 = N(5)-hydroxy-L-ornithine + NADP(+) + H2O</text>
        <dbReference type="Rhea" id="RHEA:41508"/>
        <dbReference type="ChEBI" id="CHEBI:15377"/>
        <dbReference type="ChEBI" id="CHEBI:15379"/>
        <dbReference type="ChEBI" id="CHEBI:46911"/>
        <dbReference type="ChEBI" id="CHEBI:57783"/>
        <dbReference type="ChEBI" id="CHEBI:58349"/>
        <dbReference type="ChEBI" id="CHEBI:78275"/>
        <dbReference type="EC" id="1.14.13.196"/>
    </reaction>
</comment>
<sequence>MIHLTPRVAYLNAPRCRSPQWISTSFRSSHVSVRFASSLMEDQDAKGIQNTYDVAVVGSGPAGIAVLGNILDCNPATNVFWIDPDFKGGRLKKYRQVSSNTKVSLFLKYAYILEPFRHIIESTPKPNAISALESLDPNAGCDLSYAHDLCLMITNGLRRLPNVDGQVGKVEEVKLNSQTQHWSVKVSTADPSSRIININSRKVILCTGSSPTDPQPPSWLPSSCSVIDLDSALDRTKLRETLPTHKDSTIGIVGASHSAIVVIMGLFKMATTTHPHLRVKWFTRRPLTYAKDMGDWILRDNTGLKGASADFAREYLEDEPLTRPPTSRFLERVDCSKNEPEAYRQHLPSCSHLVYAIGYQQDPPPAVQVDNQRVDKLSSDGTTGLFRNEQGDSIPGLLGAGIAFPEAVTDPLGNKESAVGMWKFMKYLQRVMPDYMGQNCCE</sequence>
<evidence type="ECO:0000313" key="13">
    <source>
        <dbReference type="EMBL" id="KAI1613735.1"/>
    </source>
</evidence>
<comment type="pathway">
    <text evidence="2">Siderophore biosynthesis.</text>
</comment>
<evidence type="ECO:0000256" key="8">
    <source>
        <dbReference type="ARBA" id="ARBA00022857"/>
    </source>
</evidence>
<comment type="cofactor">
    <cofactor evidence="1">
        <name>FAD</name>
        <dbReference type="ChEBI" id="CHEBI:57692"/>
    </cofactor>
</comment>
<dbReference type="PANTHER" id="PTHR38688:SF1">
    <property type="entry name" value="FAD_NAD(P)-BINDING DOMAIN-CONTAINING PROTEIN"/>
    <property type="match status" value="1"/>
</dbReference>
<dbReference type="EMBL" id="MU404353">
    <property type="protein sequence ID" value="KAI1613735.1"/>
    <property type="molecule type" value="Genomic_DNA"/>
</dbReference>
<dbReference type="InterPro" id="IPR036188">
    <property type="entry name" value="FAD/NAD-bd_sf"/>
</dbReference>
<evidence type="ECO:0000256" key="4">
    <source>
        <dbReference type="ARBA" id="ARBA00012881"/>
    </source>
</evidence>
<dbReference type="AlphaFoldDB" id="A0AAN6IE42"/>
<evidence type="ECO:0000256" key="10">
    <source>
        <dbReference type="ARBA" id="ARBA00030351"/>
    </source>
</evidence>
<evidence type="ECO:0000256" key="1">
    <source>
        <dbReference type="ARBA" id="ARBA00001974"/>
    </source>
</evidence>
<dbReference type="EC" id="1.14.13.196" evidence="4"/>
<evidence type="ECO:0000256" key="9">
    <source>
        <dbReference type="ARBA" id="ARBA00023002"/>
    </source>
</evidence>
<evidence type="ECO:0000256" key="5">
    <source>
        <dbReference type="ARBA" id="ARBA00018612"/>
    </source>
</evidence>
<keyword evidence="6" id="KW-0285">Flavoprotein</keyword>
<keyword evidence="14" id="KW-1185">Reference proteome</keyword>
<proteinExistence type="inferred from homology"/>
<dbReference type="Pfam" id="PF13434">
    <property type="entry name" value="Lys_Orn_oxgnase"/>
    <property type="match status" value="1"/>
</dbReference>
<keyword evidence="9" id="KW-0560">Oxidoreductase</keyword>
<comment type="caution">
    <text evidence="13">The sequence shown here is derived from an EMBL/GenBank/DDBJ whole genome shotgun (WGS) entry which is preliminary data.</text>
</comment>
<evidence type="ECO:0000256" key="3">
    <source>
        <dbReference type="ARBA" id="ARBA00007588"/>
    </source>
</evidence>
<evidence type="ECO:0000313" key="14">
    <source>
        <dbReference type="Proteomes" id="UP001203852"/>
    </source>
</evidence>
<evidence type="ECO:0000256" key="2">
    <source>
        <dbReference type="ARBA" id="ARBA00004924"/>
    </source>
</evidence>
<protein>
    <recommendedName>
        <fullName evidence="5">L-ornithine N(5)-monooxygenase</fullName>
        <ecNumber evidence="4">1.14.13.196</ecNumber>
    </recommendedName>
    <alternativeName>
        <fullName evidence="10">L-ornithine N(5)-oxygenase</fullName>
    </alternativeName>
</protein>
<dbReference type="Gene3D" id="3.50.50.60">
    <property type="entry name" value="FAD/NAD(P)-binding domain"/>
    <property type="match status" value="1"/>
</dbReference>
<keyword evidence="7" id="KW-0274">FAD</keyword>
<dbReference type="InterPro" id="IPR053275">
    <property type="entry name" value="Agnestin_monoxygenase"/>
</dbReference>
<dbReference type="InterPro" id="IPR025700">
    <property type="entry name" value="Lys/Orn_oxygenase"/>
</dbReference>
<comment type="catalytic activity">
    <reaction evidence="12">
        <text>L-ornithine + NADH + O2 = N(5)-hydroxy-L-ornithine + NAD(+) + H2O</text>
        <dbReference type="Rhea" id="RHEA:41512"/>
        <dbReference type="ChEBI" id="CHEBI:15377"/>
        <dbReference type="ChEBI" id="CHEBI:15379"/>
        <dbReference type="ChEBI" id="CHEBI:46911"/>
        <dbReference type="ChEBI" id="CHEBI:57540"/>
        <dbReference type="ChEBI" id="CHEBI:57945"/>
        <dbReference type="ChEBI" id="CHEBI:78275"/>
        <dbReference type="EC" id="1.14.13.196"/>
    </reaction>
</comment>
<comment type="similarity">
    <text evidence="3">Belongs to the lysine N(6)-hydroxylase/L-ornithine N(5)-oxygenase family.</text>
</comment>
<organism evidence="13 14">
    <name type="scientific">Exophiala viscosa</name>
    <dbReference type="NCBI Taxonomy" id="2486360"/>
    <lineage>
        <taxon>Eukaryota</taxon>
        <taxon>Fungi</taxon>
        <taxon>Dikarya</taxon>
        <taxon>Ascomycota</taxon>
        <taxon>Pezizomycotina</taxon>
        <taxon>Eurotiomycetes</taxon>
        <taxon>Chaetothyriomycetidae</taxon>
        <taxon>Chaetothyriales</taxon>
        <taxon>Herpotrichiellaceae</taxon>
        <taxon>Exophiala</taxon>
    </lineage>
</organism>